<gene>
    <name evidence="1" type="ORF">NDI38_13945</name>
</gene>
<dbReference type="GO" id="GO:0016874">
    <property type="term" value="F:ligase activity"/>
    <property type="evidence" value="ECO:0007669"/>
    <property type="project" value="UniProtKB-KW"/>
</dbReference>
<dbReference type="InterPro" id="IPR009097">
    <property type="entry name" value="Cyclic_Pdiesterase"/>
</dbReference>
<organism evidence="1 2">
    <name type="scientific">Stenomitos frigidus AS-A4</name>
    <dbReference type="NCBI Taxonomy" id="2933935"/>
    <lineage>
        <taxon>Bacteria</taxon>
        <taxon>Bacillati</taxon>
        <taxon>Cyanobacteriota</taxon>
        <taxon>Cyanophyceae</taxon>
        <taxon>Leptolyngbyales</taxon>
        <taxon>Leptolyngbyaceae</taxon>
        <taxon>Stenomitos</taxon>
    </lineage>
</organism>
<dbReference type="Pfam" id="PF13563">
    <property type="entry name" value="2_5_RNA_ligase2"/>
    <property type="match status" value="1"/>
</dbReference>
<reference evidence="1 2" key="1">
    <citation type="submission" date="2022-04" db="EMBL/GenBank/DDBJ databases">
        <title>Positive selection, recombination, and allopatry shape intraspecific diversity of widespread and dominant cyanobacteria.</title>
        <authorList>
            <person name="Wei J."/>
            <person name="Shu W."/>
            <person name="Hu C."/>
        </authorList>
    </citation>
    <scope>NUCLEOTIDE SEQUENCE [LARGE SCALE GENOMIC DNA]</scope>
    <source>
        <strain evidence="1 2">AS-A4</strain>
    </source>
</reference>
<dbReference type="Gene3D" id="3.90.1140.10">
    <property type="entry name" value="Cyclic phosphodiesterase"/>
    <property type="match status" value="1"/>
</dbReference>
<proteinExistence type="predicted"/>
<dbReference type="SUPFAM" id="SSF55144">
    <property type="entry name" value="LigT-like"/>
    <property type="match status" value="1"/>
</dbReference>
<dbReference type="Proteomes" id="UP001476950">
    <property type="component" value="Unassembled WGS sequence"/>
</dbReference>
<keyword evidence="2" id="KW-1185">Reference proteome</keyword>
<keyword evidence="1" id="KW-0436">Ligase</keyword>
<evidence type="ECO:0000313" key="1">
    <source>
        <dbReference type="EMBL" id="MEP1059543.1"/>
    </source>
</evidence>
<name>A0ABV0KJV7_9CYAN</name>
<evidence type="ECO:0000313" key="2">
    <source>
        <dbReference type="Proteomes" id="UP001476950"/>
    </source>
</evidence>
<dbReference type="EMBL" id="JAMPLM010000011">
    <property type="protein sequence ID" value="MEP1059543.1"/>
    <property type="molecule type" value="Genomic_DNA"/>
</dbReference>
<accession>A0ABV0KJV7</accession>
<sequence length="179" mass="20074">MATSNNDPPLILTLKLDQITFEQVNTLRQQYFPPERNFIPAHVTLFHALPGDQESAISQRLQKLCTQTSSIDLSLPTLRFLGNGVAIELVSPKLVQLRQTLAASWSDWLSAQDRQGYRSHITIQNKVAAAAARQVYGQLLEQWQPLQGYGEGLLLWYYQGGPWTLASEFSFTAEATVDP</sequence>
<dbReference type="RefSeq" id="WP_190446507.1">
    <property type="nucleotide sequence ID" value="NZ_JAMPLM010000011.1"/>
</dbReference>
<comment type="caution">
    <text evidence="1">The sequence shown here is derived from an EMBL/GenBank/DDBJ whole genome shotgun (WGS) entry which is preliminary data.</text>
</comment>
<protein>
    <submittedName>
        <fullName evidence="1">2'-5' RNA ligase family protein</fullName>
    </submittedName>
</protein>